<evidence type="ECO:0000256" key="1">
    <source>
        <dbReference type="ARBA" id="ARBA00009497"/>
    </source>
</evidence>
<dbReference type="EMBL" id="QOVL01000010">
    <property type="protein sequence ID" value="RXG29047.1"/>
    <property type="molecule type" value="Genomic_DNA"/>
</dbReference>
<dbReference type="SUPFAM" id="SSF47240">
    <property type="entry name" value="Ferritin-like"/>
    <property type="match status" value="1"/>
</dbReference>
<dbReference type="InterPro" id="IPR008331">
    <property type="entry name" value="Ferritin_DPS_dom"/>
</dbReference>
<feature type="domain" description="Ferritin/DPS" evidence="3">
    <location>
        <begin position="26"/>
        <end position="161"/>
    </location>
</feature>
<dbReference type="Pfam" id="PF00210">
    <property type="entry name" value="Ferritin"/>
    <property type="match status" value="1"/>
</dbReference>
<dbReference type="InterPro" id="IPR002177">
    <property type="entry name" value="DPS_DNA-bd"/>
</dbReference>
<protein>
    <submittedName>
        <fullName evidence="4">Starvation-inducible DNA-binding protein</fullName>
    </submittedName>
</protein>
<gene>
    <name evidence="4" type="ORF">DSL99_2282</name>
</gene>
<dbReference type="PIRSF" id="PIRSF005900">
    <property type="entry name" value="Dps"/>
    <property type="match status" value="1"/>
</dbReference>
<sequence>MYINNYYTKVMNYLNLDTKKTEATVEQLNILLADYHLYYQKLRNFHWNIIGENFFDLHAKFEEMYTDTLIKIDEVAERILTLRYQPISNLTDYLKLSSIEEASSEIKDVEMVKILLDDHGLLLKQMRSTVKTADEGGDEGTIDLLGAYIRELEKTSWMLDSWRMNKTSNHKKS</sequence>
<comment type="caution">
    <text evidence="4">The sequence shown here is derived from an EMBL/GenBank/DDBJ whole genome shotgun (WGS) entry which is preliminary data.</text>
</comment>
<dbReference type="Gene3D" id="1.20.1260.10">
    <property type="match status" value="1"/>
</dbReference>
<reference evidence="4 5" key="1">
    <citation type="submission" date="2018-07" db="EMBL/GenBank/DDBJ databases">
        <title>Leeuwenhoekiella genomics.</title>
        <authorList>
            <person name="Tahon G."/>
            <person name="Willems A."/>
        </authorList>
    </citation>
    <scope>NUCLEOTIDE SEQUENCE [LARGE SCALE GENOMIC DNA]</scope>
    <source>
        <strain evidence="4 5">LMG 1345</strain>
    </source>
</reference>
<keyword evidence="4" id="KW-0238">DNA-binding</keyword>
<evidence type="ECO:0000256" key="2">
    <source>
        <dbReference type="RuleBase" id="RU003875"/>
    </source>
</evidence>
<evidence type="ECO:0000259" key="3">
    <source>
        <dbReference type="Pfam" id="PF00210"/>
    </source>
</evidence>
<dbReference type="PRINTS" id="PR01346">
    <property type="entry name" value="HELNAPAPROT"/>
</dbReference>
<name>A0A4Q0PMF4_9FLAO</name>
<dbReference type="AlphaFoldDB" id="A0A4Q0PMF4"/>
<evidence type="ECO:0000313" key="5">
    <source>
        <dbReference type="Proteomes" id="UP000290608"/>
    </source>
</evidence>
<dbReference type="GO" id="GO:0003677">
    <property type="term" value="F:DNA binding"/>
    <property type="evidence" value="ECO:0007669"/>
    <property type="project" value="UniProtKB-KW"/>
</dbReference>
<dbReference type="InterPro" id="IPR012347">
    <property type="entry name" value="Ferritin-like"/>
</dbReference>
<dbReference type="GO" id="GO:0016722">
    <property type="term" value="F:oxidoreductase activity, acting on metal ions"/>
    <property type="evidence" value="ECO:0007669"/>
    <property type="project" value="InterPro"/>
</dbReference>
<dbReference type="GO" id="GO:0008199">
    <property type="term" value="F:ferric iron binding"/>
    <property type="evidence" value="ECO:0007669"/>
    <property type="project" value="InterPro"/>
</dbReference>
<dbReference type="STRING" id="1122159.SAMN02745246_02572"/>
<dbReference type="PANTHER" id="PTHR42932">
    <property type="entry name" value="GENERAL STRESS PROTEIN 20U"/>
    <property type="match status" value="1"/>
</dbReference>
<dbReference type="InterPro" id="IPR009078">
    <property type="entry name" value="Ferritin-like_SF"/>
</dbReference>
<dbReference type="CDD" id="cd01043">
    <property type="entry name" value="DPS"/>
    <property type="match status" value="1"/>
</dbReference>
<dbReference type="PANTHER" id="PTHR42932:SF1">
    <property type="entry name" value="GENERAL STRESS PROTEIN 20U"/>
    <property type="match status" value="1"/>
</dbReference>
<dbReference type="PROSITE" id="PS00818">
    <property type="entry name" value="DPS_1"/>
    <property type="match status" value="1"/>
</dbReference>
<dbReference type="Proteomes" id="UP000290608">
    <property type="component" value="Unassembled WGS sequence"/>
</dbReference>
<organism evidence="4 5">
    <name type="scientific">Leeuwenhoekiella marinoflava</name>
    <dbReference type="NCBI Taxonomy" id="988"/>
    <lineage>
        <taxon>Bacteria</taxon>
        <taxon>Pseudomonadati</taxon>
        <taxon>Bacteroidota</taxon>
        <taxon>Flavobacteriia</taxon>
        <taxon>Flavobacteriales</taxon>
        <taxon>Flavobacteriaceae</taxon>
        <taxon>Leeuwenhoekiella</taxon>
    </lineage>
</organism>
<proteinExistence type="inferred from homology"/>
<evidence type="ECO:0000313" key="4">
    <source>
        <dbReference type="EMBL" id="RXG29047.1"/>
    </source>
</evidence>
<dbReference type="InterPro" id="IPR023188">
    <property type="entry name" value="DPS_DNA-bd_CS"/>
</dbReference>
<accession>A0A4Q0PMF4</accession>
<comment type="similarity">
    <text evidence="1 2">Belongs to the Dps family.</text>
</comment>